<dbReference type="Gene3D" id="3.30.565.10">
    <property type="entry name" value="Histidine kinase-like ATPase, C-terminal domain"/>
    <property type="match status" value="1"/>
</dbReference>
<comment type="caution">
    <text evidence="9">The sequence shown here is derived from an EMBL/GenBank/DDBJ whole genome shotgun (WGS) entry which is preliminary data.</text>
</comment>
<dbReference type="Pfam" id="PF07496">
    <property type="entry name" value="zf-CW"/>
    <property type="match status" value="1"/>
</dbReference>
<dbReference type="EMBL" id="CALNXI010002035">
    <property type="protein sequence ID" value="CAH3181911.1"/>
    <property type="molecule type" value="Genomic_DNA"/>
</dbReference>
<feature type="compositionally biased region" description="Polar residues" evidence="7">
    <location>
        <begin position="599"/>
        <end position="618"/>
    </location>
</feature>
<evidence type="ECO:0000313" key="10">
    <source>
        <dbReference type="Proteomes" id="UP001159427"/>
    </source>
</evidence>
<dbReference type="InterPro" id="IPR041006">
    <property type="entry name" value="Morc_S5"/>
</dbReference>
<feature type="region of interest" description="Disordered" evidence="7">
    <location>
        <begin position="540"/>
        <end position="641"/>
    </location>
</feature>
<proteinExistence type="predicted"/>
<feature type="region of interest" description="Disordered" evidence="7">
    <location>
        <begin position="458"/>
        <end position="528"/>
    </location>
</feature>
<keyword evidence="5" id="KW-0175">Coiled coil</keyword>
<dbReference type="InterPro" id="IPR045261">
    <property type="entry name" value="MORC_ATPase"/>
</dbReference>
<organism evidence="9 10">
    <name type="scientific">Porites evermanni</name>
    <dbReference type="NCBI Taxonomy" id="104178"/>
    <lineage>
        <taxon>Eukaryota</taxon>
        <taxon>Metazoa</taxon>
        <taxon>Cnidaria</taxon>
        <taxon>Anthozoa</taxon>
        <taxon>Hexacorallia</taxon>
        <taxon>Scleractinia</taxon>
        <taxon>Fungiina</taxon>
        <taxon>Poritidae</taxon>
        <taxon>Porites</taxon>
    </lineage>
</organism>
<feature type="compositionally biased region" description="Polar residues" evidence="7">
    <location>
        <begin position="542"/>
        <end position="565"/>
    </location>
</feature>
<feature type="compositionally biased region" description="Basic and acidic residues" evidence="7">
    <location>
        <begin position="489"/>
        <end position="513"/>
    </location>
</feature>
<keyword evidence="6" id="KW-0539">Nucleus</keyword>
<keyword evidence="4" id="KW-0862">Zinc</keyword>
<keyword evidence="3" id="KW-0863">Zinc-finger</keyword>
<reference evidence="9 10" key="1">
    <citation type="submission" date="2022-05" db="EMBL/GenBank/DDBJ databases">
        <authorList>
            <consortium name="Genoscope - CEA"/>
            <person name="William W."/>
        </authorList>
    </citation>
    <scope>NUCLEOTIDE SEQUENCE [LARGE SCALE GENOMIC DNA]</scope>
</reference>
<protein>
    <recommendedName>
        <fullName evidence="8">CW-type domain-containing protein</fullName>
    </recommendedName>
</protein>
<dbReference type="PROSITE" id="PS51050">
    <property type="entry name" value="ZF_CW"/>
    <property type="match status" value="1"/>
</dbReference>
<dbReference type="Gene3D" id="3.30.40.100">
    <property type="match status" value="1"/>
</dbReference>
<dbReference type="Proteomes" id="UP001159427">
    <property type="component" value="Unassembled WGS sequence"/>
</dbReference>
<evidence type="ECO:0000256" key="3">
    <source>
        <dbReference type="ARBA" id="ARBA00022771"/>
    </source>
</evidence>
<dbReference type="InterPro" id="IPR011124">
    <property type="entry name" value="Znf_CW"/>
</dbReference>
<keyword evidence="10" id="KW-1185">Reference proteome</keyword>
<evidence type="ECO:0000256" key="5">
    <source>
        <dbReference type="ARBA" id="ARBA00023054"/>
    </source>
</evidence>
<comment type="subcellular location">
    <subcellularLocation>
        <location evidence="1">Nucleus</location>
    </subcellularLocation>
</comment>
<feature type="compositionally biased region" description="Low complexity" evidence="7">
    <location>
        <begin position="626"/>
        <end position="639"/>
    </location>
</feature>
<dbReference type="Pfam" id="PF13589">
    <property type="entry name" value="HATPase_c_3"/>
    <property type="match status" value="1"/>
</dbReference>
<evidence type="ECO:0000313" key="9">
    <source>
        <dbReference type="EMBL" id="CAH3181911.1"/>
    </source>
</evidence>
<dbReference type="PANTHER" id="PTHR23336">
    <property type="entry name" value="ZINC FINGER CW-TYPE COILED-COIL DOMAIN PROTEIN 3"/>
    <property type="match status" value="1"/>
</dbReference>
<keyword evidence="2" id="KW-0479">Metal-binding</keyword>
<evidence type="ECO:0000256" key="6">
    <source>
        <dbReference type="ARBA" id="ARBA00023242"/>
    </source>
</evidence>
<dbReference type="InterPro" id="IPR036890">
    <property type="entry name" value="HATPase_C_sf"/>
</dbReference>
<evidence type="ECO:0000256" key="2">
    <source>
        <dbReference type="ARBA" id="ARBA00022723"/>
    </source>
</evidence>
<gene>
    <name evidence="9" type="ORF">PEVE_00013908</name>
</gene>
<sequence length="1091" mass="121334">MAAVLPSSDSADVGVRLSSLSPKYLHTNSTSHTWPFSAIAELIDNAYDPDVNASQLWIDVKKYNKHPYCLVFTDNGAGMGPEKLHKMLSFGFCDKVAMKGQHMPVGHYGNGFKSGSMRLGKDAIVFTKNGATQSVGFLSQTYLEATKAETIVVPIVTWDSNGKIEPKSDKDKALQDILTYSIFKYKEELLAEFAGIQNPSGTRIIIFNVRSTPDGKPEFDFSTSDDLRIPEDTDLAISKLKKQERQNHIPESDYSLRAYCAILYLRPRMQIILRGKKVRTTVITKSLSKTEVDNYRPSAAVREANTSTLSLGSVNKGVKITFGFSQNRNHYGIMMYHRNRLIKPYVRVGYQLRANNFGVGVVGVIECDFLQPTHNKQDFDYTKAYRACIAALGSKLNDYWNEKKGAQRPNSKDPIPEPVEVQLLPDQIWVQCDNPDCLKWRKLPDGTVPDKLPEKWYCKDNPNPNMRSCNIPEEKEEEIEQPYVKTQKKRLEKEMEDRKRREREAKLKQEQEAKMLQQQQQKELEKKEAELQRLRQQLAEMESNNETSILQSIEQNSAKQQQAIRQQVKGEQKSPQPLRIKVGPPHSSGFKSTPGRPISQASPLRTTMVTSQTSNSPAVLTPNRKQPQQQQQQQQQQQPAIKVVKVFSSRPPPSSQAPTTGNKPLVQIVPSPHGNILQQNNTDTTTPKVVSVQSLQSPAAGKTRLDQSGQVTVQKLVLSSGHKIHLQTPISQHVTPVSTNSPKYQLKTVPLQLTQPVQLPRTPAVSTQNQLPVQHVGTPLTSPAVPSSYKPLESLKEVNRQATQASAVTSPVSAVIPEVTSATRKSPTDIRNQVTVSDRYRYIAPSPQTSAGAAVAVAGSTTPTSALPPQQHVQTSPVKSTAPVMVQSINPAPSQVLQVLQIKQEPKPSVPVPPLQQTPSNIQITQVHSGSSAVAASTVAPVNVKMEKVDTPLVNGIKRIRNDNDDVIEQPPKQKPRVEKEVIIIDDPTPPPPPEEEKVEPEINRDLAVDGVDKDLIIKLRKLSPEEQWIKLAKSAQQLRYLRDNVCKLLRVLVPEIDLGDRTEILDNTTVDDLLKQVLEANIQPPSSTNS</sequence>
<evidence type="ECO:0000256" key="1">
    <source>
        <dbReference type="ARBA" id="ARBA00004123"/>
    </source>
</evidence>
<feature type="domain" description="CW-type" evidence="8">
    <location>
        <begin position="423"/>
        <end position="477"/>
    </location>
</feature>
<dbReference type="CDD" id="cd16931">
    <property type="entry name" value="HATPase_MORC-like"/>
    <property type="match status" value="1"/>
</dbReference>
<name>A0ABN8RQZ8_9CNID</name>
<accession>A0ABN8RQZ8</accession>
<evidence type="ECO:0000256" key="4">
    <source>
        <dbReference type="ARBA" id="ARBA00022833"/>
    </source>
</evidence>
<evidence type="ECO:0000256" key="7">
    <source>
        <dbReference type="SAM" id="MobiDB-lite"/>
    </source>
</evidence>
<dbReference type="Pfam" id="PF17942">
    <property type="entry name" value="Morc6_S5"/>
    <property type="match status" value="1"/>
</dbReference>
<dbReference type="SUPFAM" id="SSF55874">
    <property type="entry name" value="ATPase domain of HSP90 chaperone/DNA topoisomerase II/histidine kinase"/>
    <property type="match status" value="1"/>
</dbReference>
<dbReference type="PANTHER" id="PTHR23336:SF76">
    <property type="entry name" value="MORC S5 DOMAIN-CONTAINING PROTEIN"/>
    <property type="match status" value="1"/>
</dbReference>
<evidence type="ECO:0000259" key="8">
    <source>
        <dbReference type="PROSITE" id="PS51050"/>
    </source>
</evidence>